<dbReference type="GO" id="GO:0006412">
    <property type="term" value="P:translation"/>
    <property type="evidence" value="ECO:0007669"/>
    <property type="project" value="UniProtKB-UniRule"/>
</dbReference>
<dbReference type="GO" id="GO:0022625">
    <property type="term" value="C:cytosolic large ribosomal subunit"/>
    <property type="evidence" value="ECO:0007669"/>
    <property type="project" value="TreeGrafter"/>
</dbReference>
<evidence type="ECO:0000259" key="6">
    <source>
        <dbReference type="Pfam" id="PF00828"/>
    </source>
</evidence>
<name>E8Q5Z6_BLOVB</name>
<dbReference type="GO" id="GO:0019843">
    <property type="term" value="F:rRNA binding"/>
    <property type="evidence" value="ECO:0007669"/>
    <property type="project" value="UniProtKB-UniRule"/>
</dbReference>
<dbReference type="NCBIfam" id="TIGR01071">
    <property type="entry name" value="rplO_bact"/>
    <property type="match status" value="1"/>
</dbReference>
<dbReference type="InterPro" id="IPR005749">
    <property type="entry name" value="Ribosomal_uL15_bac-type"/>
</dbReference>
<evidence type="ECO:0000256" key="5">
    <source>
        <dbReference type="SAM" id="MobiDB-lite"/>
    </source>
</evidence>
<gene>
    <name evidence="4 7" type="primary">rplO</name>
    <name evidence="7" type="ordered locus">BVAF_211</name>
</gene>
<comment type="similarity">
    <text evidence="1 4">Belongs to the universal ribosomal protein uL15 family.</text>
</comment>
<proteinExistence type="inferred from homology"/>
<dbReference type="RefSeq" id="WP_013516537.1">
    <property type="nucleotide sequence ID" value="NC_014909.2"/>
</dbReference>
<evidence type="ECO:0000313" key="8">
    <source>
        <dbReference type="Proteomes" id="UP000007464"/>
    </source>
</evidence>
<dbReference type="EMBL" id="CP002189">
    <property type="protein sequence ID" value="ADV33612.1"/>
    <property type="molecule type" value="Genomic_DNA"/>
</dbReference>
<reference evidence="7 8" key="1">
    <citation type="journal article" date="2010" name="BMC Genomics">
        <title>Unprecedented loss of ammonia assimilation capability in a urease-encoding bacterial mutualist.</title>
        <authorList>
            <person name="Williams L.E."/>
            <person name="Wernegreen J.J."/>
        </authorList>
    </citation>
    <scope>NUCLEOTIDE SEQUENCE [LARGE SCALE GENOMIC DNA]</scope>
    <source>
        <strain evidence="7 8">BVAF</strain>
    </source>
</reference>
<evidence type="ECO:0000313" key="7">
    <source>
        <dbReference type="EMBL" id="ADV33612.1"/>
    </source>
</evidence>
<dbReference type="Proteomes" id="UP000007464">
    <property type="component" value="Chromosome"/>
</dbReference>
<dbReference type="OrthoDB" id="9810293at2"/>
<keyword evidence="8" id="KW-1185">Reference proteome</keyword>
<evidence type="ECO:0000256" key="4">
    <source>
        <dbReference type="HAMAP-Rule" id="MF_01341"/>
    </source>
</evidence>
<keyword evidence="4" id="KW-0694">RNA-binding</keyword>
<dbReference type="KEGG" id="bva:BVAF_211"/>
<sequence length="151" mass="16529">MSLQLNNISSSQGSRCLKKRVGRGIGSGLGKTGGRGHKGQKSRSGCKIGVTFEGGQTALHRRLPKFGFTSKKKMMTKAITLLDLSRISENLIDLNVLRKNNIIGNKIRFVKIIMSGKINRAVVIRNIRISKGAKTLIQVAGGRIEREENSK</sequence>
<feature type="region of interest" description="Disordered" evidence="5">
    <location>
        <begin position="21"/>
        <end position="45"/>
    </location>
</feature>
<dbReference type="PANTHER" id="PTHR12934">
    <property type="entry name" value="50S RIBOSOMAL PROTEIN L15"/>
    <property type="match status" value="1"/>
</dbReference>
<dbReference type="AlphaFoldDB" id="E8Q5Z6"/>
<dbReference type="HOGENOM" id="CLU_055188_4_2_6"/>
<protein>
    <recommendedName>
        <fullName evidence="4">Large ribosomal subunit protein uL15</fullName>
    </recommendedName>
</protein>
<dbReference type="SUPFAM" id="SSF52080">
    <property type="entry name" value="Ribosomal proteins L15p and L18e"/>
    <property type="match status" value="1"/>
</dbReference>
<keyword evidence="3 4" id="KW-0687">Ribonucleoprotein</keyword>
<feature type="domain" description="Large ribosomal subunit protein uL15/eL18" evidence="6">
    <location>
        <begin position="83"/>
        <end position="145"/>
    </location>
</feature>
<dbReference type="InterPro" id="IPR021131">
    <property type="entry name" value="Ribosomal_uL15/eL18"/>
</dbReference>
<dbReference type="GO" id="GO:0003735">
    <property type="term" value="F:structural constituent of ribosome"/>
    <property type="evidence" value="ECO:0007669"/>
    <property type="project" value="InterPro"/>
</dbReference>
<comment type="subunit">
    <text evidence="4">Part of the 50S ribosomal subunit.</text>
</comment>
<dbReference type="InterPro" id="IPR036227">
    <property type="entry name" value="Ribosomal_uL15/eL18_sf"/>
</dbReference>
<dbReference type="STRING" id="859654.BVAF_211"/>
<feature type="compositionally biased region" description="Gly residues" evidence="5">
    <location>
        <begin position="23"/>
        <end position="33"/>
    </location>
</feature>
<dbReference type="Gene3D" id="3.100.10.10">
    <property type="match status" value="1"/>
</dbReference>
<evidence type="ECO:0000256" key="1">
    <source>
        <dbReference type="ARBA" id="ARBA00007320"/>
    </source>
</evidence>
<keyword evidence="2 4" id="KW-0689">Ribosomal protein</keyword>
<dbReference type="InterPro" id="IPR030878">
    <property type="entry name" value="Ribosomal_uL15"/>
</dbReference>
<dbReference type="HAMAP" id="MF_01341">
    <property type="entry name" value="Ribosomal_uL15"/>
    <property type="match status" value="1"/>
</dbReference>
<comment type="function">
    <text evidence="4">Binds to the 23S rRNA.</text>
</comment>
<evidence type="ECO:0000256" key="3">
    <source>
        <dbReference type="ARBA" id="ARBA00023274"/>
    </source>
</evidence>
<accession>E8Q5Z6</accession>
<organism evidence="7 8">
    <name type="scientific">Blochmanniella vafra (strain BVAF)</name>
    <dbReference type="NCBI Taxonomy" id="859654"/>
    <lineage>
        <taxon>Bacteria</taxon>
        <taxon>Pseudomonadati</taxon>
        <taxon>Pseudomonadota</taxon>
        <taxon>Gammaproteobacteria</taxon>
        <taxon>Enterobacterales</taxon>
        <taxon>Enterobacteriaceae</taxon>
        <taxon>ant endosymbionts</taxon>
        <taxon>Candidatus Blochmanniella</taxon>
    </lineage>
</organism>
<dbReference type="PANTHER" id="PTHR12934:SF11">
    <property type="entry name" value="LARGE RIBOSOMAL SUBUNIT PROTEIN UL15M"/>
    <property type="match status" value="1"/>
</dbReference>
<evidence type="ECO:0000256" key="2">
    <source>
        <dbReference type="ARBA" id="ARBA00022980"/>
    </source>
</evidence>
<keyword evidence="4" id="KW-0699">rRNA-binding</keyword>
<dbReference type="Pfam" id="PF00828">
    <property type="entry name" value="Ribosomal_L27A"/>
    <property type="match status" value="1"/>
</dbReference>